<reference evidence="1 2" key="1">
    <citation type="submission" date="2018-08" db="EMBL/GenBank/DDBJ databases">
        <title>A genome reference for cultivated species of the human gut microbiota.</title>
        <authorList>
            <person name="Zou Y."/>
            <person name="Xue W."/>
            <person name="Luo G."/>
        </authorList>
    </citation>
    <scope>NUCLEOTIDE SEQUENCE [LARGE SCALE GENOMIC DNA]</scope>
    <source>
        <strain evidence="1 2">AF36-7BH</strain>
    </source>
</reference>
<protein>
    <submittedName>
        <fullName evidence="1">Type II toxin-antitoxin system HicA family toxin</fullName>
    </submittedName>
</protein>
<dbReference type="EMBL" id="QROY01000002">
    <property type="protein sequence ID" value="RHL71158.1"/>
    <property type="molecule type" value="Genomic_DNA"/>
</dbReference>
<dbReference type="InterPro" id="IPR038570">
    <property type="entry name" value="HicA_sf"/>
</dbReference>
<dbReference type="Proteomes" id="UP000285201">
    <property type="component" value="Unassembled WGS sequence"/>
</dbReference>
<dbReference type="Gene3D" id="3.30.920.30">
    <property type="entry name" value="Hypothetical protein"/>
    <property type="match status" value="1"/>
</dbReference>
<proteinExistence type="predicted"/>
<sequence>MHNFRKSKRMRDFDMILRKNGYTPTRCKGSHFVYINRNTHRIMPVNKDLNDMVRQRLIKEYNLEV</sequence>
<evidence type="ECO:0000313" key="2">
    <source>
        <dbReference type="Proteomes" id="UP000285201"/>
    </source>
</evidence>
<organism evidence="1 2">
    <name type="scientific">Lachnospira eligens</name>
    <dbReference type="NCBI Taxonomy" id="39485"/>
    <lineage>
        <taxon>Bacteria</taxon>
        <taxon>Bacillati</taxon>
        <taxon>Bacillota</taxon>
        <taxon>Clostridia</taxon>
        <taxon>Lachnospirales</taxon>
        <taxon>Lachnospiraceae</taxon>
        <taxon>Lachnospira</taxon>
    </lineage>
</organism>
<dbReference type="SUPFAM" id="SSF54786">
    <property type="entry name" value="YcfA/nrd intein domain"/>
    <property type="match status" value="1"/>
</dbReference>
<name>A0A415MEL8_9FIRM</name>
<evidence type="ECO:0000313" key="1">
    <source>
        <dbReference type="EMBL" id="RHL71158.1"/>
    </source>
</evidence>
<dbReference type="AlphaFoldDB" id="A0A415MEL8"/>
<dbReference type="RefSeq" id="WP_118370072.1">
    <property type="nucleotide sequence ID" value="NZ_QROY01000002.1"/>
</dbReference>
<gene>
    <name evidence="1" type="ORF">DW007_03145</name>
</gene>
<comment type="caution">
    <text evidence="1">The sequence shown here is derived from an EMBL/GenBank/DDBJ whole genome shotgun (WGS) entry which is preliminary data.</text>
</comment>
<accession>A0A415MEL8</accession>